<dbReference type="InterPro" id="IPR009003">
    <property type="entry name" value="Peptidase_S1_PA"/>
</dbReference>
<dbReference type="PANTHER" id="PTHR43343">
    <property type="entry name" value="PEPTIDASE S12"/>
    <property type="match status" value="1"/>
</dbReference>
<dbReference type="Pfam" id="PF13365">
    <property type="entry name" value="Trypsin_2"/>
    <property type="match status" value="1"/>
</dbReference>
<dbReference type="Gene3D" id="2.40.10.120">
    <property type="match status" value="1"/>
</dbReference>
<evidence type="ECO:0000256" key="2">
    <source>
        <dbReference type="ARBA" id="ARBA00022801"/>
    </source>
</evidence>
<reference evidence="3 4" key="1">
    <citation type="submission" date="2020-03" db="EMBL/GenBank/DDBJ databases">
        <title>Two novel Motilibacter sp.</title>
        <authorList>
            <person name="Liu S."/>
        </authorList>
    </citation>
    <scope>NUCLEOTIDE SEQUENCE [LARGE SCALE GENOMIC DNA]</scope>
    <source>
        <strain evidence="3 4">E257</strain>
    </source>
</reference>
<dbReference type="EMBL" id="JAANNP010000241">
    <property type="protein sequence ID" value="NHC16616.1"/>
    <property type="molecule type" value="Genomic_DNA"/>
</dbReference>
<keyword evidence="4" id="KW-1185">Reference proteome</keyword>
<accession>A0ABX0H025</accession>
<dbReference type="PRINTS" id="PR00834">
    <property type="entry name" value="PROTEASES2C"/>
</dbReference>
<dbReference type="InterPro" id="IPR001940">
    <property type="entry name" value="Peptidase_S1C"/>
</dbReference>
<sequence length="281" mass="27322">MAAPAPRRSARRRLGALAAAGALSLTALVGGTTGAVLVSDLGHRDTTAAVVSTTSGAAQATTVSDVDAYTNFASVVADVSPSVVSITVTSPSGTSEGSGVVLTAAGDILTNNHVVESAARGGTIRVEFSDGTSAPATIVGRDADKDLAVISAEGVSGLTPATFADADEVEVGDDVLAIGNPLGLEGSVTAGVVSALHRQVDDGDTGNSALDDAIQTDAAINPGNSGGALVNTDGKVVGITTAIAALSEDSGNIGIGFAIPAETALAVAEQLMGSSSSTSHI</sequence>
<evidence type="ECO:0000313" key="4">
    <source>
        <dbReference type="Proteomes" id="UP000800981"/>
    </source>
</evidence>
<gene>
    <name evidence="3" type="ORF">G9H71_22805</name>
</gene>
<protein>
    <submittedName>
        <fullName evidence="3">Trypsin-like serine protease</fullName>
    </submittedName>
</protein>
<proteinExistence type="predicted"/>
<organism evidence="3 4">
    <name type="scientific">Motilibacter deserti</name>
    <dbReference type="NCBI Taxonomy" id="2714956"/>
    <lineage>
        <taxon>Bacteria</taxon>
        <taxon>Bacillati</taxon>
        <taxon>Actinomycetota</taxon>
        <taxon>Actinomycetes</taxon>
        <taxon>Motilibacterales</taxon>
        <taxon>Motilibacteraceae</taxon>
        <taxon>Motilibacter</taxon>
    </lineage>
</organism>
<name>A0ABX0H025_9ACTN</name>
<dbReference type="InterPro" id="IPR051201">
    <property type="entry name" value="Chloro_Bact_Ser_Proteases"/>
</dbReference>
<evidence type="ECO:0000313" key="3">
    <source>
        <dbReference type="EMBL" id="NHC16616.1"/>
    </source>
</evidence>
<keyword evidence="2" id="KW-0378">Hydrolase</keyword>
<evidence type="ECO:0000256" key="1">
    <source>
        <dbReference type="ARBA" id="ARBA00022670"/>
    </source>
</evidence>
<dbReference type="PANTHER" id="PTHR43343:SF3">
    <property type="entry name" value="PROTEASE DO-LIKE 8, CHLOROPLASTIC"/>
    <property type="match status" value="1"/>
</dbReference>
<comment type="caution">
    <text evidence="3">The sequence shown here is derived from an EMBL/GenBank/DDBJ whole genome shotgun (WGS) entry which is preliminary data.</text>
</comment>
<dbReference type="SUPFAM" id="SSF50494">
    <property type="entry name" value="Trypsin-like serine proteases"/>
    <property type="match status" value="1"/>
</dbReference>
<keyword evidence="1" id="KW-0645">Protease</keyword>
<dbReference type="Proteomes" id="UP000800981">
    <property type="component" value="Unassembled WGS sequence"/>
</dbReference>